<dbReference type="EMBL" id="CP010899">
    <property type="protein sequence ID" value="ALA98286.1"/>
    <property type="molecule type" value="Genomic_DNA"/>
</dbReference>
<dbReference type="PANTHER" id="PTHR10948:SF23">
    <property type="entry name" value="TRANSPOSASE INSI FOR INSERTION SEQUENCE ELEMENT IS30A-RELATED"/>
    <property type="match status" value="1"/>
</dbReference>
<dbReference type="Gene3D" id="3.30.420.10">
    <property type="entry name" value="Ribonuclease H-like superfamily/Ribonuclease H"/>
    <property type="match status" value="1"/>
</dbReference>
<organism evidence="1 2">
    <name type="scientific">Spiroplasma kunkelii CR2-3x</name>
    <dbReference type="NCBI Taxonomy" id="273035"/>
    <lineage>
        <taxon>Bacteria</taxon>
        <taxon>Bacillati</taxon>
        <taxon>Mycoplasmatota</taxon>
        <taxon>Mollicutes</taxon>
        <taxon>Entomoplasmatales</taxon>
        <taxon>Spiroplasmataceae</taxon>
        <taxon>Spiroplasma</taxon>
    </lineage>
</organism>
<dbReference type="InterPro" id="IPR012337">
    <property type="entry name" value="RNaseH-like_sf"/>
</dbReference>
<dbReference type="GO" id="GO:0003676">
    <property type="term" value="F:nucleic acid binding"/>
    <property type="evidence" value="ECO:0007669"/>
    <property type="project" value="InterPro"/>
</dbReference>
<dbReference type="STRING" id="273035.SKUN_001422"/>
<sequence>MRKIDCFKHKEQVNKISKKLQELGFRYKNILDMLCDISRNIIKNCRICKNYEKKMEILNNKFRFIEEAKHEKGTFGWFQMDCIIGKEHQSACLTFTEEKSLYTICFKLNQHNSEEVNNALKCIFKNKLYKVSIKGIITDQGKEFSKWKEIEKITNTNVYFVWCWNSNSKSKSWKNK</sequence>
<gene>
    <name evidence="1" type="ORF">SKUN_001422</name>
</gene>
<dbReference type="OrthoDB" id="396854at2"/>
<dbReference type="InterPro" id="IPR051917">
    <property type="entry name" value="Transposase-Integrase"/>
</dbReference>
<evidence type="ECO:0000313" key="2">
    <source>
        <dbReference type="Proteomes" id="UP000062963"/>
    </source>
</evidence>
<protein>
    <submittedName>
        <fullName evidence="1">Transposase of IS30 family protein</fullName>
    </submittedName>
</protein>
<dbReference type="PANTHER" id="PTHR10948">
    <property type="entry name" value="TRANSPOSASE"/>
    <property type="match status" value="1"/>
</dbReference>
<dbReference type="PATRIC" id="fig|273035.7.peg.1761"/>
<accession>A0A0K2JJ96</accession>
<dbReference type="KEGG" id="skn:SKUN_001422"/>
<proteinExistence type="predicted"/>
<dbReference type="AlphaFoldDB" id="A0A0K2JJ96"/>
<evidence type="ECO:0000313" key="1">
    <source>
        <dbReference type="EMBL" id="ALA98286.1"/>
    </source>
</evidence>
<dbReference type="Proteomes" id="UP000062963">
    <property type="component" value="Chromosome"/>
</dbReference>
<dbReference type="GO" id="GO:0005829">
    <property type="term" value="C:cytosol"/>
    <property type="evidence" value="ECO:0007669"/>
    <property type="project" value="TreeGrafter"/>
</dbReference>
<dbReference type="GO" id="GO:0004803">
    <property type="term" value="F:transposase activity"/>
    <property type="evidence" value="ECO:0007669"/>
    <property type="project" value="TreeGrafter"/>
</dbReference>
<dbReference type="RefSeq" id="WP_053391341.1">
    <property type="nucleotide sequence ID" value="NZ_CP010899.1"/>
</dbReference>
<reference evidence="1 2" key="1">
    <citation type="journal article" date="2015" name="Genome Announc.">
        <title>Complete Genome Sequence of Spiroplasma kunkelii Strain CR2-3x, Causal Agent of Corn Stunt Disease in Zea mays L.</title>
        <authorList>
            <person name="Davis R.E."/>
            <person name="Shao J."/>
            <person name="Dally E.L."/>
            <person name="Zhao Y."/>
            <person name="Gasparich G.E."/>
            <person name="Gaynor B.J."/>
            <person name="Athey J.C."/>
            <person name="Harrison N.A."/>
            <person name="Donofrio N."/>
        </authorList>
    </citation>
    <scope>NUCLEOTIDE SEQUENCE [LARGE SCALE GENOMIC DNA]</scope>
    <source>
        <strain evidence="1 2">CR2-3x</strain>
    </source>
</reference>
<dbReference type="GO" id="GO:0032196">
    <property type="term" value="P:transposition"/>
    <property type="evidence" value="ECO:0007669"/>
    <property type="project" value="TreeGrafter"/>
</dbReference>
<keyword evidence="2" id="KW-1185">Reference proteome</keyword>
<dbReference type="InterPro" id="IPR036397">
    <property type="entry name" value="RNaseH_sf"/>
</dbReference>
<dbReference type="SUPFAM" id="SSF53098">
    <property type="entry name" value="Ribonuclease H-like"/>
    <property type="match status" value="1"/>
</dbReference>
<name>A0A0K2JJ96_SPIKU</name>